<evidence type="ECO:0000256" key="1">
    <source>
        <dbReference type="ARBA" id="ARBA00004141"/>
    </source>
</evidence>
<feature type="transmembrane region" description="Helical" evidence="8">
    <location>
        <begin position="345"/>
        <end position="363"/>
    </location>
</feature>
<dbReference type="InterPro" id="IPR026046">
    <property type="entry name" value="UBIAD1"/>
</dbReference>
<dbReference type="AlphaFoldDB" id="A0A9K3PKN6"/>
<keyword evidence="2" id="KW-0474">Menaquinone biosynthesis</keyword>
<dbReference type="GO" id="GO:0042371">
    <property type="term" value="P:vitamin K biosynthetic process"/>
    <property type="evidence" value="ECO:0007669"/>
    <property type="project" value="TreeGrafter"/>
</dbReference>
<dbReference type="EMBL" id="JAGRRH010000018">
    <property type="protein sequence ID" value="KAG7350980.1"/>
    <property type="molecule type" value="Genomic_DNA"/>
</dbReference>
<feature type="transmembrane region" description="Helical" evidence="8">
    <location>
        <begin position="149"/>
        <end position="169"/>
    </location>
</feature>
<accession>A0A9K3PKN6</accession>
<dbReference type="GO" id="GO:0046428">
    <property type="term" value="F:1,4-dihydroxy-2-naphthoate polyprenyltransferase activity"/>
    <property type="evidence" value="ECO:0007669"/>
    <property type="project" value="InterPro"/>
</dbReference>
<dbReference type="HAMAP" id="MF_01937">
    <property type="entry name" value="MenA_1"/>
    <property type="match status" value="1"/>
</dbReference>
<evidence type="ECO:0000256" key="7">
    <source>
        <dbReference type="ARBA" id="ARBA00023136"/>
    </source>
</evidence>
<organism evidence="9 10">
    <name type="scientific">Nitzschia inconspicua</name>
    <dbReference type="NCBI Taxonomy" id="303405"/>
    <lineage>
        <taxon>Eukaryota</taxon>
        <taxon>Sar</taxon>
        <taxon>Stramenopiles</taxon>
        <taxon>Ochrophyta</taxon>
        <taxon>Bacillariophyta</taxon>
        <taxon>Bacillariophyceae</taxon>
        <taxon>Bacillariophycidae</taxon>
        <taxon>Bacillariales</taxon>
        <taxon>Bacillariaceae</taxon>
        <taxon>Nitzschia</taxon>
    </lineage>
</organism>
<feature type="transmembrane region" description="Helical" evidence="8">
    <location>
        <begin position="234"/>
        <end position="254"/>
    </location>
</feature>
<dbReference type="GO" id="GO:0016020">
    <property type="term" value="C:membrane"/>
    <property type="evidence" value="ECO:0007669"/>
    <property type="project" value="UniProtKB-SubCell"/>
</dbReference>
<gene>
    <name evidence="9" type="ORF">IV203_010340</name>
</gene>
<dbReference type="PANTHER" id="PTHR13929:SF0">
    <property type="entry name" value="UBIA PRENYLTRANSFERASE DOMAIN-CONTAINING PROTEIN 1"/>
    <property type="match status" value="1"/>
</dbReference>
<dbReference type="OrthoDB" id="203513at2759"/>
<keyword evidence="4" id="KW-0808">Transferase</keyword>
<feature type="transmembrane region" description="Helical" evidence="8">
    <location>
        <begin position="281"/>
        <end position="300"/>
    </location>
</feature>
<reference evidence="9" key="2">
    <citation type="submission" date="2021-04" db="EMBL/GenBank/DDBJ databases">
        <authorList>
            <person name="Podell S."/>
        </authorList>
    </citation>
    <scope>NUCLEOTIDE SEQUENCE</scope>
    <source>
        <strain evidence="9">Hildebrandi</strain>
    </source>
</reference>
<dbReference type="InterPro" id="IPR000537">
    <property type="entry name" value="UbiA_prenyltransferase"/>
</dbReference>
<keyword evidence="10" id="KW-1185">Reference proteome</keyword>
<dbReference type="InterPro" id="IPR004657">
    <property type="entry name" value="MenA"/>
</dbReference>
<dbReference type="CDD" id="cd13962">
    <property type="entry name" value="PT_UbiA_UBIAD1"/>
    <property type="match status" value="1"/>
</dbReference>
<feature type="transmembrane region" description="Helical" evidence="8">
    <location>
        <begin position="117"/>
        <end position="137"/>
    </location>
</feature>
<comment type="subcellular location">
    <subcellularLocation>
        <location evidence="1">Membrane</location>
        <topology evidence="1">Multi-pass membrane protein</topology>
    </subcellularLocation>
</comment>
<name>A0A9K3PKN6_9STRA</name>
<evidence type="ECO:0000256" key="6">
    <source>
        <dbReference type="ARBA" id="ARBA00022989"/>
    </source>
</evidence>
<evidence type="ECO:0000313" key="10">
    <source>
        <dbReference type="Proteomes" id="UP000693970"/>
    </source>
</evidence>
<evidence type="ECO:0000256" key="5">
    <source>
        <dbReference type="ARBA" id="ARBA00022692"/>
    </source>
</evidence>
<keyword evidence="6 8" id="KW-1133">Transmembrane helix</keyword>
<comment type="caution">
    <text evidence="9">The sequence shown here is derived from an EMBL/GenBank/DDBJ whole genome shotgun (WGS) entry which is preliminary data.</text>
</comment>
<dbReference type="Proteomes" id="UP000693970">
    <property type="component" value="Unassembled WGS sequence"/>
</dbReference>
<evidence type="ECO:0000256" key="2">
    <source>
        <dbReference type="ARBA" id="ARBA00022428"/>
    </source>
</evidence>
<evidence type="ECO:0000256" key="8">
    <source>
        <dbReference type="SAM" id="Phobius"/>
    </source>
</evidence>
<evidence type="ECO:0000256" key="3">
    <source>
        <dbReference type="ARBA" id="ARBA00022475"/>
    </source>
</evidence>
<keyword evidence="7 8" id="KW-0472">Membrane</keyword>
<reference evidence="9" key="1">
    <citation type="journal article" date="2021" name="Sci. Rep.">
        <title>Diploid genomic architecture of Nitzschia inconspicua, an elite biomass production diatom.</title>
        <authorList>
            <person name="Oliver A."/>
            <person name="Podell S."/>
            <person name="Pinowska A."/>
            <person name="Traller J.C."/>
            <person name="Smith S.R."/>
            <person name="McClure R."/>
            <person name="Beliaev A."/>
            <person name="Bohutskyi P."/>
            <person name="Hill E.A."/>
            <person name="Rabines A."/>
            <person name="Zheng H."/>
            <person name="Allen L.Z."/>
            <person name="Kuo A."/>
            <person name="Grigoriev I.V."/>
            <person name="Allen A.E."/>
            <person name="Hazlebeck D."/>
            <person name="Allen E.E."/>
        </authorList>
    </citation>
    <scope>NUCLEOTIDE SEQUENCE</scope>
    <source>
        <strain evidence="9">Hildebrandi</strain>
    </source>
</reference>
<dbReference type="Pfam" id="PF01040">
    <property type="entry name" value="UbiA"/>
    <property type="match status" value="1"/>
</dbReference>
<feature type="transmembrane region" description="Helical" evidence="8">
    <location>
        <begin position="189"/>
        <end position="214"/>
    </location>
</feature>
<keyword evidence="3" id="KW-1003">Cell membrane</keyword>
<sequence length="365" mass="40022">MPPPCDKTKRPPSWKVWFIAARPHTLTASVAPNIVSYSACLALLSENSENISLPFLDIAHLRNLAFQWTAFCMLMQLGTNLHNDYADFVKGADTDKRVGQPRATQQGWLTPSQTSNAAGSVLLMGLGLGISFLYQIWQTNRSMNEEGAAMSHLAIMAFIVLSSIFNAFAYTGGPWPLGYLGLGNFSIGYIGLGDLFVFLYFGLVATLTLPYLYLTTTATTISSSGNLQDTLKKFLPYAIQVAALATNIIVVNNLRDRHTDVLADKRTLAVRLGAAFCMREYLVNLVITYGIQLCMAVSPIRRTQSFSYYEAAVQLLPLLTVPLAMKEWKAICTKEGSALNAHVGGAAKVQFFFCILLAVSFRISS</sequence>
<keyword evidence="5 8" id="KW-0812">Transmembrane</keyword>
<evidence type="ECO:0000313" key="9">
    <source>
        <dbReference type="EMBL" id="KAG7350980.1"/>
    </source>
</evidence>
<dbReference type="GO" id="GO:0009234">
    <property type="term" value="P:menaquinone biosynthetic process"/>
    <property type="evidence" value="ECO:0007669"/>
    <property type="project" value="UniProtKB-KW"/>
</dbReference>
<evidence type="ECO:0000256" key="4">
    <source>
        <dbReference type="ARBA" id="ARBA00022679"/>
    </source>
</evidence>
<dbReference type="PANTHER" id="PTHR13929">
    <property type="entry name" value="1,4-DIHYDROXY-2-NAPHTHOATE OCTAPRENYLTRANSFERASE"/>
    <property type="match status" value="1"/>
</dbReference>
<protein>
    <submittedName>
        <fullName evidence="9">UbiA prenyltransferase family-domain containing protein</fullName>
    </submittedName>
</protein>
<proteinExistence type="inferred from homology"/>